<dbReference type="GeneID" id="25987839"/>
<name>J6ER07_TRIAS</name>
<sequence length="198" mass="21200">MQFAEIYFGIAFQPRDHARSHVDTSRPSLTCTAKRPDAMRPGATIPNPRLMQAGFCSKPQHAHRQPGPCVSGMSGVSVASQQIRTGDRWPRITERETFRFCDSCDPVRYAASALASREGQGLCSVPGFDRRGGGPASRGARVTPGVAAVQCPLCAAVSDLQAPASSALAVRLLVLGRWDKRKPEEPARNSVPGAAYLA</sequence>
<gene>
    <name evidence="1" type="ORF">A1Q1_04326</name>
</gene>
<dbReference type="HOGENOM" id="CLU_1379007_0_0_1"/>
<dbReference type="VEuPathDB" id="FungiDB:A1Q1_04326"/>
<comment type="caution">
    <text evidence="1">The sequence shown here is derived from an EMBL/GenBank/DDBJ whole genome shotgun (WGS) entry which is preliminary data.</text>
</comment>
<dbReference type="AlphaFoldDB" id="J6ER07"/>
<dbReference type="KEGG" id="tasa:A1Q1_04326"/>
<protein>
    <submittedName>
        <fullName evidence="1">Uncharacterized protein</fullName>
    </submittedName>
</protein>
<reference evidence="1 2" key="1">
    <citation type="journal article" date="2012" name="Eukaryot. Cell">
        <title>Draft genome sequence of CBS 2479, the standard type strain of Trichosporon asahii.</title>
        <authorList>
            <person name="Yang R.Y."/>
            <person name="Li H.T."/>
            <person name="Zhu H."/>
            <person name="Zhou G.P."/>
            <person name="Wang M."/>
            <person name="Wang L."/>
        </authorList>
    </citation>
    <scope>NUCLEOTIDE SEQUENCE [LARGE SCALE GENOMIC DNA]</scope>
    <source>
        <strain evidence="2">ATCC 90039 / CBS 2479 / JCM 2466 / KCTC 7840 / NCYC 2677 / UAMH 7654</strain>
    </source>
</reference>
<dbReference type="Proteomes" id="UP000002748">
    <property type="component" value="Unassembled WGS sequence"/>
</dbReference>
<organism evidence="1 2">
    <name type="scientific">Trichosporon asahii var. asahii (strain ATCC 90039 / CBS 2479 / JCM 2466 / KCTC 7840 / NBRC 103889/ NCYC 2677 / UAMH 7654)</name>
    <name type="common">Yeast</name>
    <dbReference type="NCBI Taxonomy" id="1186058"/>
    <lineage>
        <taxon>Eukaryota</taxon>
        <taxon>Fungi</taxon>
        <taxon>Dikarya</taxon>
        <taxon>Basidiomycota</taxon>
        <taxon>Agaricomycotina</taxon>
        <taxon>Tremellomycetes</taxon>
        <taxon>Trichosporonales</taxon>
        <taxon>Trichosporonaceae</taxon>
        <taxon>Trichosporon</taxon>
    </lineage>
</organism>
<evidence type="ECO:0000313" key="2">
    <source>
        <dbReference type="Proteomes" id="UP000002748"/>
    </source>
</evidence>
<proteinExistence type="predicted"/>
<dbReference type="EMBL" id="ALBS01000269">
    <property type="protein sequence ID" value="EJT46934.1"/>
    <property type="molecule type" value="Genomic_DNA"/>
</dbReference>
<evidence type="ECO:0000313" key="1">
    <source>
        <dbReference type="EMBL" id="EJT46934.1"/>
    </source>
</evidence>
<accession>J6ER07</accession>
<dbReference type="RefSeq" id="XP_014178178.1">
    <property type="nucleotide sequence ID" value="XM_014322703.1"/>
</dbReference>